<gene>
    <name evidence="3" type="ORF">FYJ45_28870</name>
</gene>
<feature type="domain" description="Transposase IS801/IS1294" evidence="1">
    <location>
        <begin position="146"/>
        <end position="332"/>
    </location>
</feature>
<dbReference type="RefSeq" id="WP_154468380.1">
    <property type="nucleotide sequence ID" value="NZ_VUMI01000114.1"/>
</dbReference>
<dbReference type="GeneID" id="86056988"/>
<dbReference type="GO" id="GO:0006313">
    <property type="term" value="P:DNA transposition"/>
    <property type="evidence" value="ECO:0007669"/>
    <property type="project" value="InterPro"/>
</dbReference>
<keyword evidence="4" id="KW-1185">Reference proteome</keyword>
<dbReference type="PANTHER" id="PTHR37023:SF1">
    <property type="entry name" value="ISSOD25 TRANSPOSASE TNPA_ISSOD25"/>
    <property type="match status" value="1"/>
</dbReference>
<comment type="caution">
    <text evidence="3">The sequence shown here is derived from an EMBL/GenBank/DDBJ whole genome shotgun (WGS) entry which is preliminary data.</text>
</comment>
<evidence type="ECO:0000313" key="4">
    <source>
        <dbReference type="Proteomes" id="UP000436047"/>
    </source>
</evidence>
<dbReference type="InterPro" id="IPR026889">
    <property type="entry name" value="Zn_Tnp"/>
</dbReference>
<sequence length="356" mass="40720">MTLTDNPSYPIRDAFQKFLPEYLNNHTLTAQQWKTANCIANCKTGGLGYNVSYCESCGHTEIHAVSCNNRHCPCCQSPIEQKWIMERNSELIEGIAYYHAIFTVPYELNSLIYENQELLYGLMFHCATDTLLTLCRDKKHMGATPGIVSVLHTQGQRLNFHPHIHTMLSGGGLTTSGQFIEAAHKGYLLPKDAMGKLYRGKFLDALKKYYQQKKLNFQGACLKLRNQYEWKTFIDQLYHKDWIPHIKETFNGFGNAVTYLARYVFRSAISNSRIDSVDDSGVTFHYKDYADNSKTKSLHMSGTEFIDAFLIHVLPKGFCRVRFSGYLSNCQKTKKLKLICKLRHCVYTGNPVKGKT</sequence>
<name>A0A6N7WBU4_9FIRM</name>
<dbReference type="PANTHER" id="PTHR37023">
    <property type="entry name" value="TRANSPOSASE"/>
    <property type="match status" value="1"/>
</dbReference>
<accession>A0A6N7WBU4</accession>
<dbReference type="GO" id="GO:0004803">
    <property type="term" value="F:transposase activity"/>
    <property type="evidence" value="ECO:0007669"/>
    <property type="project" value="InterPro"/>
</dbReference>
<dbReference type="AlphaFoldDB" id="A0A6N7WBU4"/>
<dbReference type="Pfam" id="PF04986">
    <property type="entry name" value="Y2_Tnp"/>
    <property type="match status" value="1"/>
</dbReference>
<feature type="domain" description="Transposase zinc-binding" evidence="2">
    <location>
        <begin position="15"/>
        <end position="104"/>
    </location>
</feature>
<feature type="non-terminal residue" evidence="3">
    <location>
        <position position="356"/>
    </location>
</feature>
<reference evidence="3 4" key="1">
    <citation type="submission" date="2019-08" db="EMBL/GenBank/DDBJ databases">
        <title>In-depth cultivation of the pig gut microbiome towards novel bacterial diversity and tailored functional studies.</title>
        <authorList>
            <person name="Wylensek D."/>
            <person name="Hitch T.C.A."/>
            <person name="Clavel T."/>
        </authorList>
    </citation>
    <scope>NUCLEOTIDE SEQUENCE [LARGE SCALE GENOMIC DNA]</scope>
    <source>
        <strain evidence="3 4">WCA-389-WT-23B</strain>
    </source>
</reference>
<organism evidence="3 4">
    <name type="scientific">Eisenbergiella porci</name>
    <dbReference type="NCBI Taxonomy" id="2652274"/>
    <lineage>
        <taxon>Bacteria</taxon>
        <taxon>Bacillati</taxon>
        <taxon>Bacillota</taxon>
        <taxon>Clostridia</taxon>
        <taxon>Lachnospirales</taxon>
        <taxon>Lachnospiraceae</taxon>
        <taxon>Eisenbergiella</taxon>
    </lineage>
</organism>
<dbReference type="Proteomes" id="UP000436047">
    <property type="component" value="Unassembled WGS sequence"/>
</dbReference>
<dbReference type="EMBL" id="VUMI01000114">
    <property type="protein sequence ID" value="MSS92072.1"/>
    <property type="molecule type" value="Genomic_DNA"/>
</dbReference>
<evidence type="ECO:0000313" key="3">
    <source>
        <dbReference type="EMBL" id="MSS92072.1"/>
    </source>
</evidence>
<protein>
    <submittedName>
        <fullName evidence="3">Transposase</fullName>
    </submittedName>
</protein>
<dbReference type="Pfam" id="PF14319">
    <property type="entry name" value="Zn_Tnp_IS91"/>
    <property type="match status" value="1"/>
</dbReference>
<evidence type="ECO:0000259" key="2">
    <source>
        <dbReference type="Pfam" id="PF14319"/>
    </source>
</evidence>
<dbReference type="InterPro" id="IPR007069">
    <property type="entry name" value="Transposase_32"/>
</dbReference>
<evidence type="ECO:0000259" key="1">
    <source>
        <dbReference type="Pfam" id="PF04986"/>
    </source>
</evidence>
<dbReference type="GO" id="GO:0003677">
    <property type="term" value="F:DNA binding"/>
    <property type="evidence" value="ECO:0007669"/>
    <property type="project" value="InterPro"/>
</dbReference>
<proteinExistence type="predicted"/>